<dbReference type="InterPro" id="IPR011010">
    <property type="entry name" value="DNA_brk_join_enz"/>
</dbReference>
<feature type="domain" description="Core-binding (CB)" evidence="7">
    <location>
        <begin position="63"/>
        <end position="142"/>
    </location>
</feature>
<dbReference type="Pfam" id="PF14659">
    <property type="entry name" value="Phage_int_SAM_3"/>
    <property type="match status" value="1"/>
</dbReference>
<gene>
    <name evidence="8" type="ORF">BBI08_06455</name>
</gene>
<comment type="similarity">
    <text evidence="1">Belongs to the 'phage' integrase family.</text>
</comment>
<evidence type="ECO:0000256" key="2">
    <source>
        <dbReference type="ARBA" id="ARBA00022908"/>
    </source>
</evidence>
<keyword evidence="9" id="KW-1185">Reference proteome</keyword>
<evidence type="ECO:0008006" key="10">
    <source>
        <dbReference type="Google" id="ProtNLM"/>
    </source>
</evidence>
<dbReference type="InterPro" id="IPR050090">
    <property type="entry name" value="Tyrosine_recombinase_XerCD"/>
</dbReference>
<protein>
    <recommendedName>
        <fullName evidence="10">Site-specific integrase</fullName>
    </recommendedName>
</protein>
<dbReference type="CDD" id="cd01189">
    <property type="entry name" value="INT_ICEBs1_C_like"/>
    <property type="match status" value="1"/>
</dbReference>
<keyword evidence="2" id="KW-0229">DNA integration</keyword>
<dbReference type="InterPro" id="IPR028259">
    <property type="entry name" value="AP2-like_int_N"/>
</dbReference>
<organism evidence="8 9">
    <name type="scientific">Planococcus halocryophilus</name>
    <dbReference type="NCBI Taxonomy" id="1215089"/>
    <lineage>
        <taxon>Bacteria</taxon>
        <taxon>Bacillati</taxon>
        <taxon>Bacillota</taxon>
        <taxon>Bacilli</taxon>
        <taxon>Bacillales</taxon>
        <taxon>Caryophanaceae</taxon>
        <taxon>Planococcus</taxon>
    </lineage>
</organism>
<evidence type="ECO:0000256" key="1">
    <source>
        <dbReference type="ARBA" id="ARBA00008857"/>
    </source>
</evidence>
<feature type="domain" description="Tyr recombinase" evidence="6">
    <location>
        <begin position="163"/>
        <end position="365"/>
    </location>
</feature>
<dbReference type="PANTHER" id="PTHR30349:SF64">
    <property type="entry name" value="PROPHAGE INTEGRASE INTD-RELATED"/>
    <property type="match status" value="1"/>
</dbReference>
<keyword evidence="3 5" id="KW-0238">DNA-binding</keyword>
<dbReference type="Pfam" id="PF14657">
    <property type="entry name" value="Arm-DNA-bind_4"/>
    <property type="match status" value="1"/>
</dbReference>
<dbReference type="InterPro" id="IPR002104">
    <property type="entry name" value="Integrase_catalytic"/>
</dbReference>
<dbReference type="PROSITE" id="PS51898">
    <property type="entry name" value="TYR_RECOMBINASE"/>
    <property type="match status" value="1"/>
</dbReference>
<evidence type="ECO:0000256" key="4">
    <source>
        <dbReference type="ARBA" id="ARBA00023172"/>
    </source>
</evidence>
<keyword evidence="4" id="KW-0233">DNA recombination</keyword>
<dbReference type="PANTHER" id="PTHR30349">
    <property type="entry name" value="PHAGE INTEGRASE-RELATED"/>
    <property type="match status" value="1"/>
</dbReference>
<dbReference type="AlphaFoldDB" id="A0A1C7DQN1"/>
<proteinExistence type="inferred from homology"/>
<evidence type="ECO:0000256" key="5">
    <source>
        <dbReference type="PROSITE-ProRule" id="PRU01248"/>
    </source>
</evidence>
<dbReference type="SUPFAM" id="SSF56349">
    <property type="entry name" value="DNA breaking-rejoining enzymes"/>
    <property type="match status" value="1"/>
</dbReference>
<evidence type="ECO:0000313" key="8">
    <source>
        <dbReference type="EMBL" id="ANU13503.1"/>
    </source>
</evidence>
<dbReference type="PROSITE" id="PS51900">
    <property type="entry name" value="CB"/>
    <property type="match status" value="1"/>
</dbReference>
<evidence type="ECO:0000256" key="3">
    <source>
        <dbReference type="ARBA" id="ARBA00023125"/>
    </source>
</evidence>
<evidence type="ECO:0000313" key="9">
    <source>
        <dbReference type="Proteomes" id="UP000092687"/>
    </source>
</evidence>
<reference evidence="9" key="2">
    <citation type="submission" date="2016-10" db="EMBL/GenBank/DDBJ databases">
        <authorList>
            <person name="See-Too W.S."/>
        </authorList>
    </citation>
    <scope>NUCLEOTIDE SEQUENCE [LARGE SCALE GENOMIC DNA]</scope>
    <source>
        <strain evidence="9">DSM 24743</strain>
    </source>
</reference>
<dbReference type="InterPro" id="IPR044068">
    <property type="entry name" value="CB"/>
</dbReference>
<dbReference type="RefSeq" id="WP_008497906.1">
    <property type="nucleotide sequence ID" value="NZ_CP016537.2"/>
</dbReference>
<reference evidence="9" key="1">
    <citation type="submission" date="2016-07" db="EMBL/GenBank/DDBJ databases">
        <authorList>
            <person name="See-Too W.S."/>
        </authorList>
    </citation>
    <scope>NUCLEOTIDE SEQUENCE [LARGE SCALE GENOMIC DNA]</scope>
    <source>
        <strain evidence="9">DSM 24743</strain>
    </source>
</reference>
<dbReference type="GO" id="GO:0003677">
    <property type="term" value="F:DNA binding"/>
    <property type="evidence" value="ECO:0007669"/>
    <property type="project" value="UniProtKB-UniRule"/>
</dbReference>
<name>A0A1C7DQN1_9BACL</name>
<accession>A0A1C7DQN1</accession>
<dbReference type="InterPro" id="IPR004107">
    <property type="entry name" value="Integrase_SAM-like_N"/>
</dbReference>
<dbReference type="Pfam" id="PF00589">
    <property type="entry name" value="Phage_integrase"/>
    <property type="match status" value="1"/>
</dbReference>
<dbReference type="GO" id="GO:0015074">
    <property type="term" value="P:DNA integration"/>
    <property type="evidence" value="ECO:0007669"/>
    <property type="project" value="UniProtKB-KW"/>
</dbReference>
<dbReference type="Gene3D" id="1.10.150.130">
    <property type="match status" value="1"/>
</dbReference>
<dbReference type="STRING" id="1215089.BBI08_06455"/>
<dbReference type="Gene3D" id="1.10.443.10">
    <property type="entry name" value="Intergrase catalytic core"/>
    <property type="match status" value="1"/>
</dbReference>
<dbReference type="KEGG" id="phc:BBI08_06455"/>
<evidence type="ECO:0000259" key="6">
    <source>
        <dbReference type="PROSITE" id="PS51898"/>
    </source>
</evidence>
<dbReference type="Proteomes" id="UP000092687">
    <property type="component" value="Chromosome"/>
</dbReference>
<dbReference type="InterPro" id="IPR013762">
    <property type="entry name" value="Integrase-like_cat_sf"/>
</dbReference>
<dbReference type="GO" id="GO:0006310">
    <property type="term" value="P:DNA recombination"/>
    <property type="evidence" value="ECO:0007669"/>
    <property type="project" value="UniProtKB-KW"/>
</dbReference>
<evidence type="ECO:0000259" key="7">
    <source>
        <dbReference type="PROSITE" id="PS51900"/>
    </source>
</evidence>
<sequence>MASFRKRGKTWQYRVVVIDPFSEKKREYTESGFSSKKEAQLAAAKKEKSVLQGYGKGEFAFAAYVREWLEQYVKDKLRPNTYKTYRTALENHAIPYFGGISIHEIKPMMYQKFIDSLSEKNLSTESSRRVHNVCYQALKRAVINNYIEKNPAENVQIRKKQVQKLKYLEPTFLNSLYPEIYRRGHVYGVFFKFLFESGVRKGEAAALKWPRVDWKNDIIYIEETLDFQPDHPDELFGPTKKEGSVRSLKMRKSFMKELQEHLKYQNQRKLHLGEAYRHDLNLIFCREDGSPLPKSTLYNVFKSCLAKIDAPPLPIHSTRHTHAVMLLEAGADMKYVQERLGHQNYQITADVYSHVSKKMEERSIEKFDDYMSTF</sequence>
<dbReference type="OrthoDB" id="9803188at2"/>
<dbReference type="InterPro" id="IPR010998">
    <property type="entry name" value="Integrase_recombinase_N"/>
</dbReference>
<dbReference type="EMBL" id="CP016537">
    <property type="protein sequence ID" value="ANU13503.1"/>
    <property type="molecule type" value="Genomic_DNA"/>
</dbReference>